<accession>A0A7W8H9R6</accession>
<dbReference type="GO" id="GO:0003989">
    <property type="term" value="F:acetyl-CoA carboxylase activity"/>
    <property type="evidence" value="ECO:0007669"/>
    <property type="project" value="InterPro"/>
</dbReference>
<evidence type="ECO:0000259" key="10">
    <source>
        <dbReference type="PROSITE" id="PS50968"/>
    </source>
</evidence>
<dbReference type="InterPro" id="IPR000089">
    <property type="entry name" value="Biotin_lipoyl"/>
</dbReference>
<gene>
    <name evidence="11" type="ORF">HNP82_001536</name>
</gene>
<evidence type="ECO:0000256" key="3">
    <source>
        <dbReference type="ARBA" id="ARBA00022516"/>
    </source>
</evidence>
<keyword evidence="12" id="KW-1185">Reference proteome</keyword>
<dbReference type="InterPro" id="IPR001882">
    <property type="entry name" value="Biotin_BS"/>
</dbReference>
<feature type="region of interest" description="Disordered" evidence="9">
    <location>
        <begin position="66"/>
        <end position="88"/>
    </location>
</feature>
<dbReference type="UniPathway" id="UPA00094"/>
<dbReference type="SUPFAM" id="SSF51230">
    <property type="entry name" value="Single hybrid motif"/>
    <property type="match status" value="1"/>
</dbReference>
<dbReference type="GO" id="GO:0006633">
    <property type="term" value="P:fatty acid biosynthetic process"/>
    <property type="evidence" value="ECO:0007669"/>
    <property type="project" value="UniProtKB-UniPathway"/>
</dbReference>
<dbReference type="InterPro" id="IPR001249">
    <property type="entry name" value="AcCoA_biotinCC"/>
</dbReference>
<keyword evidence="4 8" id="KW-0276">Fatty acid metabolism</keyword>
<keyword evidence="5 8" id="KW-0443">Lipid metabolism</keyword>
<name>A0A7W8H9R6_9FIRM</name>
<keyword evidence="3 8" id="KW-0444">Lipid biosynthesis</keyword>
<keyword evidence="7 8" id="KW-0092">Biotin</keyword>
<reference evidence="11 12" key="1">
    <citation type="submission" date="2020-08" db="EMBL/GenBank/DDBJ databases">
        <title>Genomic Encyclopedia of Type Strains, Phase IV (KMG-IV): sequencing the most valuable type-strain genomes for metagenomic binning, comparative biology and taxonomic classification.</title>
        <authorList>
            <person name="Goeker M."/>
        </authorList>
    </citation>
    <scope>NUCLEOTIDE SEQUENCE [LARGE SCALE GENOMIC DNA]</scope>
    <source>
        <strain evidence="11 12">DSM 106146</strain>
    </source>
</reference>
<sequence length="167" mass="17475">MDIDKIMQLIDKVDASGITNLTVEEGCLKISIEKSKGQAVAVEGNQEVCVPVTQIPAAPVTVAAPAVPASQPAAESGADQTDDSQAGEENAVFITSPIVGVFYSAPGPEEAPFVKVGDKVSKGQVVGIVEAMKLMNEIESDVEGEIEEILVENGQSVEYGQSLFKVK</sequence>
<dbReference type="Gene3D" id="2.40.50.100">
    <property type="match status" value="1"/>
</dbReference>
<comment type="caution">
    <text evidence="11">The sequence shown here is derived from an EMBL/GenBank/DDBJ whole genome shotgun (WGS) entry which is preliminary data.</text>
</comment>
<dbReference type="NCBIfam" id="TIGR00531">
    <property type="entry name" value="BCCP"/>
    <property type="match status" value="1"/>
</dbReference>
<dbReference type="Proteomes" id="UP000543642">
    <property type="component" value="Unassembled WGS sequence"/>
</dbReference>
<evidence type="ECO:0000256" key="8">
    <source>
        <dbReference type="RuleBase" id="RU364072"/>
    </source>
</evidence>
<protein>
    <recommendedName>
        <fullName evidence="2 8">Biotin carboxyl carrier protein of acetyl-CoA carboxylase</fullName>
    </recommendedName>
</protein>
<evidence type="ECO:0000256" key="1">
    <source>
        <dbReference type="ARBA" id="ARBA00005194"/>
    </source>
</evidence>
<dbReference type="RefSeq" id="WP_183772983.1">
    <property type="nucleotide sequence ID" value="NZ_JACHFW010000005.1"/>
</dbReference>
<evidence type="ECO:0000256" key="5">
    <source>
        <dbReference type="ARBA" id="ARBA00023098"/>
    </source>
</evidence>
<dbReference type="AlphaFoldDB" id="A0A7W8H9R6"/>
<dbReference type="PROSITE" id="PS00188">
    <property type="entry name" value="BIOTIN"/>
    <property type="match status" value="1"/>
</dbReference>
<keyword evidence="6 8" id="KW-0275">Fatty acid biosynthesis</keyword>
<comment type="function">
    <text evidence="8">This protein is a component of the acetyl coenzyme A carboxylase complex; first, biotin carboxylase catalyzes the carboxylation of the carrier protein and then the transcarboxylase transfers the carboxyl group to form malonyl-CoA.</text>
</comment>
<evidence type="ECO:0000256" key="2">
    <source>
        <dbReference type="ARBA" id="ARBA00017562"/>
    </source>
</evidence>
<evidence type="ECO:0000256" key="7">
    <source>
        <dbReference type="ARBA" id="ARBA00023267"/>
    </source>
</evidence>
<evidence type="ECO:0000256" key="4">
    <source>
        <dbReference type="ARBA" id="ARBA00022832"/>
    </source>
</evidence>
<dbReference type="PRINTS" id="PR01071">
    <property type="entry name" value="ACOABIOTINCC"/>
</dbReference>
<evidence type="ECO:0000256" key="9">
    <source>
        <dbReference type="SAM" id="MobiDB-lite"/>
    </source>
</evidence>
<dbReference type="CDD" id="cd06850">
    <property type="entry name" value="biotinyl_domain"/>
    <property type="match status" value="1"/>
</dbReference>
<proteinExistence type="predicted"/>
<dbReference type="InterPro" id="IPR050709">
    <property type="entry name" value="Biotin_Carboxyl_Carrier/Decarb"/>
</dbReference>
<dbReference type="PANTHER" id="PTHR45266:SF3">
    <property type="entry name" value="OXALOACETATE DECARBOXYLASE ALPHA CHAIN"/>
    <property type="match status" value="1"/>
</dbReference>
<dbReference type="PROSITE" id="PS50968">
    <property type="entry name" value="BIOTINYL_LIPOYL"/>
    <property type="match status" value="1"/>
</dbReference>
<comment type="pathway">
    <text evidence="1 8">Lipid metabolism; fatty acid biosynthesis.</text>
</comment>
<evidence type="ECO:0000313" key="11">
    <source>
        <dbReference type="EMBL" id="MBB5264409.1"/>
    </source>
</evidence>
<evidence type="ECO:0000256" key="6">
    <source>
        <dbReference type="ARBA" id="ARBA00023160"/>
    </source>
</evidence>
<evidence type="ECO:0000313" key="12">
    <source>
        <dbReference type="Proteomes" id="UP000543642"/>
    </source>
</evidence>
<dbReference type="PANTHER" id="PTHR45266">
    <property type="entry name" value="OXALOACETATE DECARBOXYLASE ALPHA CHAIN"/>
    <property type="match status" value="1"/>
</dbReference>
<feature type="domain" description="Lipoyl-binding" evidence="10">
    <location>
        <begin position="91"/>
        <end position="167"/>
    </location>
</feature>
<dbReference type="GO" id="GO:0009317">
    <property type="term" value="C:acetyl-CoA carboxylase complex"/>
    <property type="evidence" value="ECO:0007669"/>
    <property type="project" value="InterPro"/>
</dbReference>
<dbReference type="Pfam" id="PF00364">
    <property type="entry name" value="Biotin_lipoyl"/>
    <property type="match status" value="1"/>
</dbReference>
<dbReference type="InterPro" id="IPR011053">
    <property type="entry name" value="Single_hybrid_motif"/>
</dbReference>
<organism evidence="11 12">
    <name type="scientific">Catenibacillus scindens</name>
    <dbReference type="NCBI Taxonomy" id="673271"/>
    <lineage>
        <taxon>Bacteria</taxon>
        <taxon>Bacillati</taxon>
        <taxon>Bacillota</taxon>
        <taxon>Clostridia</taxon>
        <taxon>Lachnospirales</taxon>
        <taxon>Lachnospiraceae</taxon>
        <taxon>Catenibacillus</taxon>
    </lineage>
</organism>
<dbReference type="EMBL" id="JACHFW010000005">
    <property type="protein sequence ID" value="MBB5264409.1"/>
    <property type="molecule type" value="Genomic_DNA"/>
</dbReference>